<gene>
    <name evidence="1" type="ORF">KDL28_02730</name>
</gene>
<dbReference type="RefSeq" id="WP_252435577.1">
    <property type="nucleotide sequence ID" value="NZ_JAGSOV010000009.1"/>
</dbReference>
<dbReference type="EMBL" id="JAGSOV010000009">
    <property type="protein sequence ID" value="MCO1653963.1"/>
    <property type="molecule type" value="Genomic_DNA"/>
</dbReference>
<name>A0ABT0ZTA5_9PSEU</name>
<keyword evidence="2" id="KW-1185">Reference proteome</keyword>
<protein>
    <submittedName>
        <fullName evidence="1">Uncharacterized protein</fullName>
    </submittedName>
</protein>
<organism evidence="1 2">
    <name type="scientific">Pseudonocardia humida</name>
    <dbReference type="NCBI Taxonomy" id="2800819"/>
    <lineage>
        <taxon>Bacteria</taxon>
        <taxon>Bacillati</taxon>
        <taxon>Actinomycetota</taxon>
        <taxon>Actinomycetes</taxon>
        <taxon>Pseudonocardiales</taxon>
        <taxon>Pseudonocardiaceae</taxon>
        <taxon>Pseudonocardia</taxon>
    </lineage>
</organism>
<dbReference type="Proteomes" id="UP001165283">
    <property type="component" value="Unassembled WGS sequence"/>
</dbReference>
<evidence type="ECO:0000313" key="2">
    <source>
        <dbReference type="Proteomes" id="UP001165283"/>
    </source>
</evidence>
<evidence type="ECO:0000313" key="1">
    <source>
        <dbReference type="EMBL" id="MCO1653963.1"/>
    </source>
</evidence>
<proteinExistence type="predicted"/>
<reference evidence="1" key="1">
    <citation type="submission" date="2021-04" db="EMBL/GenBank/DDBJ databases">
        <title>Pseudonocardia sp. nov., isolated from sandy soil of mangrove forest.</title>
        <authorList>
            <person name="Zan Z."/>
            <person name="Huang R."/>
            <person name="Liu W."/>
        </authorList>
    </citation>
    <scope>NUCLEOTIDE SEQUENCE</scope>
    <source>
        <strain evidence="1">S2-4</strain>
    </source>
</reference>
<sequence>MCDPSPEERRTWSDVVSLWSGWGELDRPEDVTLSWVLAWAAVVETHRFEVREGLLLSLSDLAAGARAPAGVLDLVTSAIAPDDLHVAEVEMYEALVAARARPAAQIPPAERPNLAGSGAGERIGPLPCLDLVRRISSRVPEERRSGAALVGDRAGAGELDDDEAPTLAAVLAWAVEVETTAARPALLSALRALSRRDRVPPWALERVLAHLGGTALDRPEEELRSELSDALAAHRRRAGT</sequence>
<comment type="caution">
    <text evidence="1">The sequence shown here is derived from an EMBL/GenBank/DDBJ whole genome shotgun (WGS) entry which is preliminary data.</text>
</comment>
<accession>A0ABT0ZTA5</accession>